<protein>
    <recommendedName>
        <fullName evidence="4">AAA+ ATPase domain-containing protein</fullName>
    </recommendedName>
</protein>
<dbReference type="SMART" id="SM00382">
    <property type="entry name" value="AAA"/>
    <property type="match status" value="1"/>
</dbReference>
<evidence type="ECO:0000256" key="3">
    <source>
        <dbReference type="ARBA" id="ARBA00022840"/>
    </source>
</evidence>
<dbReference type="Gene3D" id="3.40.50.300">
    <property type="entry name" value="P-loop containing nucleotide triphosphate hydrolases"/>
    <property type="match status" value="1"/>
</dbReference>
<evidence type="ECO:0000259" key="4">
    <source>
        <dbReference type="SMART" id="SM00382"/>
    </source>
</evidence>
<dbReference type="PANTHER" id="PTHR33463">
    <property type="entry name" value="NB-ARC DOMAIN-CONTAINING PROTEIN-RELATED"/>
    <property type="match status" value="1"/>
</dbReference>
<dbReference type="Gene3D" id="1.10.8.430">
    <property type="entry name" value="Helical domain of apoptotic protease-activating factors"/>
    <property type="match status" value="1"/>
</dbReference>
<sequence>MGQKNIEERILENLVPIATKIAGYAAAPIGEWLCYSFRYNNNIENMKNEGEQLQSVRNRVQHSIEAALRNVEEIEVDVRLWLTKADAIIGKFEKVLVDNKEAQMRCLCGACVNFKLRHQLSGKAKKIAQEIGELLVSGRLIGKVSYRPAPEGMMTTTDPDYVIFESRMSAMKGLMDALVDTNINIIGVWGTGGVGKTILVTEIARQAKEGKFFDEVAITDVTQEPDLKKIQQEIAEMLELRLVEKSVSVRASRLRQRLKPNMIKKKTLIILDDIWDTLDLKHVGIPSEGCKLILISRNQDVLVSGMGTEKDFELGVLNEEEAWSLFEKMGAGGDSLTDPDIRSTATEVAKECGGLPIALVKVSKALKNKSLFEWKDALLQLRNSTRFSESTSSNRLPNLAGL</sequence>
<dbReference type="PRINTS" id="PR00364">
    <property type="entry name" value="DISEASERSIST"/>
</dbReference>
<evidence type="ECO:0000256" key="2">
    <source>
        <dbReference type="ARBA" id="ARBA00022821"/>
    </source>
</evidence>
<evidence type="ECO:0000313" key="5">
    <source>
        <dbReference type="EMBL" id="KAB1207015.1"/>
    </source>
</evidence>
<dbReference type="AlphaFoldDB" id="A0A6A1V2V6"/>
<name>A0A6A1V2V6_9ROSI</name>
<dbReference type="GO" id="GO:0043531">
    <property type="term" value="F:ADP binding"/>
    <property type="evidence" value="ECO:0007669"/>
    <property type="project" value="InterPro"/>
</dbReference>
<dbReference type="InterPro" id="IPR042197">
    <property type="entry name" value="Apaf_helical"/>
</dbReference>
<dbReference type="Pfam" id="PF00931">
    <property type="entry name" value="NB-ARC"/>
    <property type="match status" value="1"/>
</dbReference>
<organism evidence="5 6">
    <name type="scientific">Morella rubra</name>
    <name type="common">Chinese bayberry</name>
    <dbReference type="NCBI Taxonomy" id="262757"/>
    <lineage>
        <taxon>Eukaryota</taxon>
        <taxon>Viridiplantae</taxon>
        <taxon>Streptophyta</taxon>
        <taxon>Embryophyta</taxon>
        <taxon>Tracheophyta</taxon>
        <taxon>Spermatophyta</taxon>
        <taxon>Magnoliopsida</taxon>
        <taxon>eudicotyledons</taxon>
        <taxon>Gunneridae</taxon>
        <taxon>Pentapetalae</taxon>
        <taxon>rosids</taxon>
        <taxon>fabids</taxon>
        <taxon>Fagales</taxon>
        <taxon>Myricaceae</taxon>
        <taxon>Morella</taxon>
    </lineage>
</organism>
<dbReference type="InterPro" id="IPR027417">
    <property type="entry name" value="P-loop_NTPase"/>
</dbReference>
<proteinExistence type="predicted"/>
<keyword evidence="1" id="KW-0547">Nucleotide-binding</keyword>
<keyword evidence="6" id="KW-1185">Reference proteome</keyword>
<dbReference type="GO" id="GO:0005524">
    <property type="term" value="F:ATP binding"/>
    <property type="evidence" value="ECO:0007669"/>
    <property type="project" value="UniProtKB-KW"/>
</dbReference>
<dbReference type="InterPro" id="IPR050905">
    <property type="entry name" value="Plant_NBS-LRR"/>
</dbReference>
<dbReference type="InterPro" id="IPR003593">
    <property type="entry name" value="AAA+_ATPase"/>
</dbReference>
<dbReference type="Proteomes" id="UP000516437">
    <property type="component" value="Chromosome 7"/>
</dbReference>
<gene>
    <name evidence="5" type="ORF">CJ030_MR7G008069</name>
</gene>
<accession>A0A6A1V2V6</accession>
<dbReference type="SUPFAM" id="SSF52540">
    <property type="entry name" value="P-loop containing nucleoside triphosphate hydrolases"/>
    <property type="match status" value="1"/>
</dbReference>
<evidence type="ECO:0000256" key="1">
    <source>
        <dbReference type="ARBA" id="ARBA00022741"/>
    </source>
</evidence>
<evidence type="ECO:0000313" key="6">
    <source>
        <dbReference type="Proteomes" id="UP000516437"/>
    </source>
</evidence>
<dbReference type="PANTHER" id="PTHR33463:SF215">
    <property type="entry name" value="NB-ARC DOMAIN DISEASE RESISTANCE PROTEIN"/>
    <property type="match status" value="1"/>
</dbReference>
<keyword evidence="3" id="KW-0067">ATP-binding</keyword>
<dbReference type="GO" id="GO:0006952">
    <property type="term" value="P:defense response"/>
    <property type="evidence" value="ECO:0007669"/>
    <property type="project" value="UniProtKB-KW"/>
</dbReference>
<keyword evidence="2" id="KW-0611">Plant defense</keyword>
<comment type="caution">
    <text evidence="5">The sequence shown here is derived from an EMBL/GenBank/DDBJ whole genome shotgun (WGS) entry which is preliminary data.</text>
</comment>
<dbReference type="OrthoDB" id="1898799at2759"/>
<dbReference type="InterPro" id="IPR002182">
    <property type="entry name" value="NB-ARC"/>
</dbReference>
<feature type="domain" description="AAA+ ATPase" evidence="4">
    <location>
        <begin position="182"/>
        <end position="320"/>
    </location>
</feature>
<dbReference type="EMBL" id="RXIC02000025">
    <property type="protein sequence ID" value="KAB1207015.1"/>
    <property type="molecule type" value="Genomic_DNA"/>
</dbReference>
<reference evidence="5 6" key="1">
    <citation type="journal article" date="2019" name="Plant Biotechnol. J.">
        <title>The red bayberry genome and genetic basis of sex determination.</title>
        <authorList>
            <person name="Jia H.M."/>
            <person name="Jia H.J."/>
            <person name="Cai Q.L."/>
            <person name="Wang Y."/>
            <person name="Zhao H.B."/>
            <person name="Yang W.F."/>
            <person name="Wang G.Y."/>
            <person name="Li Y.H."/>
            <person name="Zhan D.L."/>
            <person name="Shen Y.T."/>
            <person name="Niu Q.F."/>
            <person name="Chang L."/>
            <person name="Qiu J."/>
            <person name="Zhao L."/>
            <person name="Xie H.B."/>
            <person name="Fu W.Y."/>
            <person name="Jin J."/>
            <person name="Li X.W."/>
            <person name="Jiao Y."/>
            <person name="Zhou C.C."/>
            <person name="Tu T."/>
            <person name="Chai C.Y."/>
            <person name="Gao J.L."/>
            <person name="Fan L.J."/>
            <person name="van de Weg E."/>
            <person name="Wang J.Y."/>
            <person name="Gao Z.S."/>
        </authorList>
    </citation>
    <scope>NUCLEOTIDE SEQUENCE [LARGE SCALE GENOMIC DNA]</scope>
    <source>
        <tissue evidence="5">Leaves</tissue>
    </source>
</reference>